<feature type="compositionally biased region" description="Polar residues" evidence="2">
    <location>
        <begin position="257"/>
        <end position="267"/>
    </location>
</feature>
<dbReference type="PANTHER" id="PTHR14305:SF0">
    <property type="entry name" value="E3 UBIQUITIN-PROTEIN LIGASE CCNB1IP1"/>
    <property type="match status" value="1"/>
</dbReference>
<dbReference type="GO" id="GO:0061630">
    <property type="term" value="F:ubiquitin protein ligase activity"/>
    <property type="evidence" value="ECO:0007669"/>
    <property type="project" value="InterPro"/>
</dbReference>
<sequence>MTDNDLVCNFKKCRKRLTNTAWVTSCSHTFCDEDGSREFNKSLVCPACDAKLNGKHDIVRHDLKPSEQYKSMILAGLKPETIMEIASRAISFWTYQAQQEKLYQEYSAKKTKESSDKLEAYYEQLVNKLQSEMKSIKVDLGAKTKDLGETKQRFNELKEQHQEKSRQHQKLQIMYDTLRRRSINPASLKEFQEKGAPPNNTTNEKLEQQQNANSKFFQMSMGTNFLGSTRNIHACVQEAHQSLFAPFPFAAKHPNETRPSSPPTTDTGFVMKPFPTPQAPQEGTDFGQRFTLQLNTPRTK</sequence>
<evidence type="ECO:0000313" key="3">
    <source>
        <dbReference type="EnsemblMetazoa" id="CLYHEMP024193.2"/>
    </source>
</evidence>
<evidence type="ECO:0000313" key="4">
    <source>
        <dbReference type="Proteomes" id="UP000594262"/>
    </source>
</evidence>
<dbReference type="GO" id="GO:0000795">
    <property type="term" value="C:synaptonemal complex"/>
    <property type="evidence" value="ECO:0007669"/>
    <property type="project" value="InterPro"/>
</dbReference>
<organism evidence="3 4">
    <name type="scientific">Clytia hemisphaerica</name>
    <dbReference type="NCBI Taxonomy" id="252671"/>
    <lineage>
        <taxon>Eukaryota</taxon>
        <taxon>Metazoa</taxon>
        <taxon>Cnidaria</taxon>
        <taxon>Hydrozoa</taxon>
        <taxon>Hydroidolina</taxon>
        <taxon>Leptothecata</taxon>
        <taxon>Obeliida</taxon>
        <taxon>Clytiidae</taxon>
        <taxon>Clytia</taxon>
    </lineage>
</organism>
<keyword evidence="1" id="KW-0175">Coiled coil</keyword>
<feature type="compositionally biased region" description="Polar residues" evidence="2">
    <location>
        <begin position="290"/>
        <end position="300"/>
    </location>
</feature>
<name>A0A7M5XJZ8_9CNID</name>
<dbReference type="PANTHER" id="PTHR14305">
    <property type="entry name" value="E3 UBIQUITIN-PROTEIN LIGASE CCNB1IP1"/>
    <property type="match status" value="1"/>
</dbReference>
<dbReference type="InterPro" id="IPR042448">
    <property type="entry name" value="CCNB1IP1"/>
</dbReference>
<dbReference type="OrthoDB" id="1112565at2759"/>
<evidence type="ECO:0000256" key="2">
    <source>
        <dbReference type="SAM" id="MobiDB-lite"/>
    </source>
</evidence>
<evidence type="ECO:0000256" key="1">
    <source>
        <dbReference type="SAM" id="Coils"/>
    </source>
</evidence>
<dbReference type="AlphaFoldDB" id="A0A7M5XJZ8"/>
<protein>
    <recommendedName>
        <fullName evidence="5">RING-type domain-containing protein</fullName>
    </recommendedName>
</protein>
<accession>A0A7M5XJZ8</accession>
<dbReference type="GO" id="GO:0007131">
    <property type="term" value="P:reciprocal meiotic recombination"/>
    <property type="evidence" value="ECO:0007669"/>
    <property type="project" value="InterPro"/>
</dbReference>
<dbReference type="GeneID" id="136816535"/>
<dbReference type="EnsemblMetazoa" id="CLYHEMT024193.2">
    <property type="protein sequence ID" value="CLYHEMP024193.2"/>
    <property type="gene ID" value="CLYHEMG024193"/>
</dbReference>
<feature type="region of interest" description="Disordered" evidence="2">
    <location>
        <begin position="251"/>
        <end position="300"/>
    </location>
</feature>
<proteinExistence type="predicted"/>
<keyword evidence="4" id="KW-1185">Reference proteome</keyword>
<evidence type="ECO:0008006" key="5">
    <source>
        <dbReference type="Google" id="ProtNLM"/>
    </source>
</evidence>
<dbReference type="RefSeq" id="XP_066928978.1">
    <property type="nucleotide sequence ID" value="XM_067072877.1"/>
</dbReference>
<reference evidence="3" key="1">
    <citation type="submission" date="2021-01" db="UniProtKB">
        <authorList>
            <consortium name="EnsemblMetazoa"/>
        </authorList>
    </citation>
    <scope>IDENTIFICATION</scope>
</reference>
<dbReference type="Proteomes" id="UP000594262">
    <property type="component" value="Unplaced"/>
</dbReference>
<feature type="coiled-coil region" evidence="1">
    <location>
        <begin position="147"/>
        <end position="174"/>
    </location>
</feature>